<feature type="region of interest" description="Disordered" evidence="1">
    <location>
        <begin position="1"/>
        <end position="21"/>
    </location>
</feature>
<keyword evidence="3" id="KW-1185">Reference proteome</keyword>
<name>A0A7J8CIQ9_ROUAE</name>
<comment type="caution">
    <text evidence="2">The sequence shown here is derived from an EMBL/GenBank/DDBJ whole genome shotgun (WGS) entry which is preliminary data.</text>
</comment>
<evidence type="ECO:0000256" key="1">
    <source>
        <dbReference type="SAM" id="MobiDB-lite"/>
    </source>
</evidence>
<reference evidence="2 3" key="1">
    <citation type="journal article" date="2020" name="Nature">
        <title>Six reference-quality genomes reveal evolution of bat adaptations.</title>
        <authorList>
            <person name="Jebb D."/>
            <person name="Huang Z."/>
            <person name="Pippel M."/>
            <person name="Hughes G.M."/>
            <person name="Lavrichenko K."/>
            <person name="Devanna P."/>
            <person name="Winkler S."/>
            <person name="Jermiin L.S."/>
            <person name="Skirmuntt E.C."/>
            <person name="Katzourakis A."/>
            <person name="Burkitt-Gray L."/>
            <person name="Ray D.A."/>
            <person name="Sullivan K.A.M."/>
            <person name="Roscito J.G."/>
            <person name="Kirilenko B.M."/>
            <person name="Davalos L.M."/>
            <person name="Corthals A.P."/>
            <person name="Power M.L."/>
            <person name="Jones G."/>
            <person name="Ransome R.D."/>
            <person name="Dechmann D.K.N."/>
            <person name="Locatelli A.G."/>
            <person name="Puechmaille S.J."/>
            <person name="Fedrigo O."/>
            <person name="Jarvis E.D."/>
            <person name="Hiller M."/>
            <person name="Vernes S.C."/>
            <person name="Myers E.W."/>
            <person name="Teeling E.C."/>
        </authorList>
    </citation>
    <scope>NUCLEOTIDE SEQUENCE [LARGE SCALE GENOMIC DNA]</scope>
    <source>
        <strain evidence="2">MRouAeg1</strain>
        <tissue evidence="2">Muscle</tissue>
    </source>
</reference>
<protein>
    <submittedName>
        <fullName evidence="2">Uncharacterized protein</fullName>
    </submittedName>
</protein>
<evidence type="ECO:0000313" key="3">
    <source>
        <dbReference type="Proteomes" id="UP000593571"/>
    </source>
</evidence>
<dbReference type="Proteomes" id="UP000593571">
    <property type="component" value="Unassembled WGS sequence"/>
</dbReference>
<organism evidence="2 3">
    <name type="scientific">Rousettus aegyptiacus</name>
    <name type="common">Egyptian fruit bat</name>
    <name type="synonym">Pteropus aegyptiacus</name>
    <dbReference type="NCBI Taxonomy" id="9407"/>
    <lineage>
        <taxon>Eukaryota</taxon>
        <taxon>Metazoa</taxon>
        <taxon>Chordata</taxon>
        <taxon>Craniata</taxon>
        <taxon>Vertebrata</taxon>
        <taxon>Euteleostomi</taxon>
        <taxon>Mammalia</taxon>
        <taxon>Eutheria</taxon>
        <taxon>Laurasiatheria</taxon>
        <taxon>Chiroptera</taxon>
        <taxon>Yinpterochiroptera</taxon>
        <taxon>Pteropodoidea</taxon>
        <taxon>Pteropodidae</taxon>
        <taxon>Rousettinae</taxon>
        <taxon>Rousettus</taxon>
    </lineage>
</organism>
<dbReference type="AlphaFoldDB" id="A0A7J8CIQ9"/>
<dbReference type="EMBL" id="JACASE010000014">
    <property type="protein sequence ID" value="KAF6410783.1"/>
    <property type="molecule type" value="Genomic_DNA"/>
</dbReference>
<accession>A0A7J8CIQ9</accession>
<feature type="compositionally biased region" description="Polar residues" evidence="1">
    <location>
        <begin position="130"/>
        <end position="152"/>
    </location>
</feature>
<evidence type="ECO:0000313" key="2">
    <source>
        <dbReference type="EMBL" id="KAF6410783.1"/>
    </source>
</evidence>
<feature type="region of interest" description="Disordered" evidence="1">
    <location>
        <begin position="130"/>
        <end position="172"/>
    </location>
</feature>
<proteinExistence type="predicted"/>
<sequence length="187" mass="20288">MYPSMVGESQPAPGGQFYEGTNPITRAPTYPSLLTPSPCGVRSQHVNLGDTHIQTTAAAVVPREYVYLHQKASQCTSETREFGLVLDLDTTFFFFFFRSSPFRVSGSFLPPGGAGDSGVGSELWNLGISHHSSSDPGRSDASVQTTRNQVTPADTFPLSGELAHSPRESDDPCLSHLPEYQITWCTC</sequence>
<gene>
    <name evidence="2" type="ORF">HJG63_009220</name>
</gene>